<feature type="compositionally biased region" description="Pro residues" evidence="1">
    <location>
        <begin position="307"/>
        <end position="323"/>
    </location>
</feature>
<name>A0A814GL83_ADIRI</name>
<dbReference type="Proteomes" id="UP000663852">
    <property type="component" value="Unassembled WGS sequence"/>
</dbReference>
<reference evidence="2" key="1">
    <citation type="submission" date="2021-02" db="EMBL/GenBank/DDBJ databases">
        <authorList>
            <person name="Nowell W R."/>
        </authorList>
    </citation>
    <scope>NUCLEOTIDE SEQUENCE</scope>
</reference>
<feature type="region of interest" description="Disordered" evidence="1">
    <location>
        <begin position="16"/>
        <end position="98"/>
    </location>
</feature>
<evidence type="ECO:0000313" key="3">
    <source>
        <dbReference type="EMBL" id="CAF1478977.1"/>
    </source>
</evidence>
<feature type="compositionally biased region" description="Pro residues" evidence="1">
    <location>
        <begin position="196"/>
        <end position="248"/>
    </location>
</feature>
<feature type="compositionally biased region" description="Pro residues" evidence="1">
    <location>
        <begin position="255"/>
        <end position="271"/>
    </location>
</feature>
<feature type="compositionally biased region" description="Low complexity" evidence="1">
    <location>
        <begin position="410"/>
        <end position="422"/>
    </location>
</feature>
<comment type="caution">
    <text evidence="2">The sequence shown here is derived from an EMBL/GenBank/DDBJ whole genome shotgun (WGS) entry which is preliminary data.</text>
</comment>
<sequence length="688" mass="76232">MPELFTLQSAIHNRKNSSFRQSSKLLNYNQSTKRPSKNTYQERTEIYYVPETTKNGPIYNKQPHKSPTPSVHSDDLIPDDEPGLYHLPTSNRANRPTARKIYYKPLRYEPKYVAPRNKPLTPPVRKANPAPAPPLTKSTRTSTPPMRKSTPPSPLPVTQSYPTPSPSPPTVTSYQPLILGAPELYHLDNDKAVYRQPPPVLQQPYKSPSPPPPPPVLQQPYKSPSPPPPPPVLQQPYKSPSPPPPPPVLSAKQSTPPPPLSAKLTTPPPQLIKPFNTGAELYHLDQEDIVYPPVSEEPKRVESSYKAPPPASAPKLTAPPPASIGPELYHLNKEDTVYPIVSEEPKHTEQPHKSPPPPPIQAISPPPQQLMSKLNTPPLQQPEFYHMDFNGADPEPILSDSKPVEPSYHSPLPSAKKSSPLPVDVPPLPSQNGPELYHIKVDVSDSPPVLQEPPHRTPTPLPTPVLSKPTSPPPRSPPLPPPPTQNKPELYYIKLDERPESQVAPPSKPATPRVPSGKNRVSPMPSATSLIPGPEMYYLQTVVDEISRPPSVHEVVTPEKAPTPKPATPRPILTKARTPPPRVSTPPRPRRRTPTPPRRQRTPTPPRRRSPVGRPIRTAAPLALPNRKPKRPIYDDDDNYVDNIPTRRPSFSTALQDVLTSDRTVPLSTSKASDSIIRSMNKFRFPEE</sequence>
<dbReference type="Proteomes" id="UP000663828">
    <property type="component" value="Unassembled WGS sequence"/>
</dbReference>
<feature type="compositionally biased region" description="Polar residues" evidence="1">
    <location>
        <begin position="18"/>
        <end position="39"/>
    </location>
</feature>
<feature type="region of interest" description="Disordered" evidence="1">
    <location>
        <begin position="113"/>
        <end position="174"/>
    </location>
</feature>
<evidence type="ECO:0000313" key="2">
    <source>
        <dbReference type="EMBL" id="CAF0997793.1"/>
    </source>
</evidence>
<feature type="compositionally biased region" description="Pro residues" evidence="1">
    <location>
        <begin position="353"/>
        <end position="368"/>
    </location>
</feature>
<evidence type="ECO:0000313" key="4">
    <source>
        <dbReference type="Proteomes" id="UP000663828"/>
    </source>
</evidence>
<feature type="compositionally biased region" description="Pro residues" evidence="1">
    <location>
        <begin position="470"/>
        <end position="485"/>
    </location>
</feature>
<protein>
    <submittedName>
        <fullName evidence="2">Uncharacterized protein</fullName>
    </submittedName>
</protein>
<feature type="region of interest" description="Disordered" evidence="1">
    <location>
        <begin position="549"/>
        <end position="648"/>
    </location>
</feature>
<accession>A0A814GL83</accession>
<proteinExistence type="predicted"/>
<evidence type="ECO:0000256" key="1">
    <source>
        <dbReference type="SAM" id="MobiDB-lite"/>
    </source>
</evidence>
<dbReference type="EMBL" id="CAJNOJ010000060">
    <property type="protein sequence ID" value="CAF0997793.1"/>
    <property type="molecule type" value="Genomic_DNA"/>
</dbReference>
<keyword evidence="4" id="KW-1185">Reference proteome</keyword>
<feature type="compositionally biased region" description="Pro residues" evidence="1">
    <location>
        <begin position="578"/>
        <end position="587"/>
    </location>
</feature>
<organism evidence="2 5">
    <name type="scientific">Adineta ricciae</name>
    <name type="common">Rotifer</name>
    <dbReference type="NCBI Taxonomy" id="249248"/>
    <lineage>
        <taxon>Eukaryota</taxon>
        <taxon>Metazoa</taxon>
        <taxon>Spiralia</taxon>
        <taxon>Gnathifera</taxon>
        <taxon>Rotifera</taxon>
        <taxon>Eurotatoria</taxon>
        <taxon>Bdelloidea</taxon>
        <taxon>Adinetida</taxon>
        <taxon>Adinetidae</taxon>
        <taxon>Adineta</taxon>
    </lineage>
</organism>
<dbReference type="AlphaFoldDB" id="A0A814GL83"/>
<feature type="compositionally biased region" description="Basic and acidic residues" evidence="1">
    <location>
        <begin position="343"/>
        <end position="352"/>
    </location>
</feature>
<dbReference type="EMBL" id="CAJNOR010004149">
    <property type="protein sequence ID" value="CAF1478977.1"/>
    <property type="molecule type" value="Genomic_DNA"/>
</dbReference>
<dbReference type="PRINTS" id="PR01217">
    <property type="entry name" value="PRICHEXTENSN"/>
</dbReference>
<feature type="region of interest" description="Disordered" evidence="1">
    <location>
        <begin position="195"/>
        <end position="533"/>
    </location>
</feature>
<feature type="compositionally biased region" description="Basic residues" evidence="1">
    <location>
        <begin position="588"/>
        <end position="611"/>
    </location>
</feature>
<gene>
    <name evidence="2" type="ORF">EDS130_LOCUS14724</name>
    <name evidence="3" type="ORF">XAT740_LOCUS38422</name>
</gene>
<evidence type="ECO:0000313" key="5">
    <source>
        <dbReference type="Proteomes" id="UP000663852"/>
    </source>
</evidence>